<evidence type="ECO:0000256" key="8">
    <source>
        <dbReference type="ARBA" id="ARBA00022842"/>
    </source>
</evidence>
<dbReference type="UniPathway" id="UPA00142">
    <property type="reaction ID" value="UER00210"/>
</dbReference>
<keyword evidence="4 11" id="KW-0317">Glutathione biosynthesis</keyword>
<dbReference type="SUPFAM" id="SSF52440">
    <property type="entry name" value="PreATP-grasp domain"/>
    <property type="match status" value="1"/>
</dbReference>
<keyword evidence="3 11" id="KW-0436">Ligase</keyword>
<evidence type="ECO:0000256" key="5">
    <source>
        <dbReference type="ARBA" id="ARBA00022723"/>
    </source>
</evidence>
<gene>
    <name evidence="11" type="primary">gshB</name>
    <name evidence="13" type="ORF">CWC05_09075</name>
</gene>
<dbReference type="STRING" id="151081.TW72_11680"/>
<evidence type="ECO:0000256" key="3">
    <source>
        <dbReference type="ARBA" id="ARBA00022598"/>
    </source>
</evidence>
<comment type="similarity">
    <text evidence="11">Belongs to the prokaryotic GSH synthase family.</text>
</comment>
<evidence type="ECO:0000256" key="2">
    <source>
        <dbReference type="ARBA" id="ARBA00001946"/>
    </source>
</evidence>
<dbReference type="GO" id="GO:0004363">
    <property type="term" value="F:glutathione synthase activity"/>
    <property type="evidence" value="ECO:0007669"/>
    <property type="project" value="UniProtKB-UniRule"/>
</dbReference>
<comment type="catalytic activity">
    <reaction evidence="10 11">
        <text>gamma-L-glutamyl-L-cysteine + glycine + ATP = glutathione + ADP + phosphate + H(+)</text>
        <dbReference type="Rhea" id="RHEA:13557"/>
        <dbReference type="ChEBI" id="CHEBI:15378"/>
        <dbReference type="ChEBI" id="CHEBI:30616"/>
        <dbReference type="ChEBI" id="CHEBI:43474"/>
        <dbReference type="ChEBI" id="CHEBI:57305"/>
        <dbReference type="ChEBI" id="CHEBI:57925"/>
        <dbReference type="ChEBI" id="CHEBI:58173"/>
        <dbReference type="ChEBI" id="CHEBI:456216"/>
        <dbReference type="EC" id="6.3.2.3"/>
    </reaction>
</comment>
<evidence type="ECO:0000256" key="9">
    <source>
        <dbReference type="ARBA" id="ARBA00023211"/>
    </source>
</evidence>
<protein>
    <recommendedName>
        <fullName evidence="11">Glutathione synthetase</fullName>
        <ecNumber evidence="11">6.3.2.3</ecNumber>
    </recommendedName>
    <alternativeName>
        <fullName evidence="11">GSH synthetase</fullName>
        <shortName evidence="11">GSH-S</shortName>
        <shortName evidence="11">GSHase</shortName>
    </alternativeName>
    <alternativeName>
        <fullName evidence="11">Glutathione synthase</fullName>
    </alternativeName>
</protein>
<reference evidence="13 14" key="1">
    <citation type="submission" date="2017-12" db="EMBL/GenBank/DDBJ databases">
        <authorList>
            <person name="Paulsen S."/>
            <person name="Gram L.K."/>
        </authorList>
    </citation>
    <scope>NUCLEOTIDE SEQUENCE [LARGE SCALE GENOMIC DNA]</scope>
    <source>
        <strain evidence="13 14">S2897</strain>
    </source>
</reference>
<organism evidence="13 14">
    <name type="scientific">Pseudoalteromonas ruthenica</name>
    <dbReference type="NCBI Taxonomy" id="151081"/>
    <lineage>
        <taxon>Bacteria</taxon>
        <taxon>Pseudomonadati</taxon>
        <taxon>Pseudomonadota</taxon>
        <taxon>Gammaproteobacteria</taxon>
        <taxon>Alteromonadales</taxon>
        <taxon>Pseudoalteromonadaceae</taxon>
        <taxon>Pseudoalteromonas</taxon>
    </lineage>
</organism>
<dbReference type="Pfam" id="PF02951">
    <property type="entry name" value="GSH-S_N"/>
    <property type="match status" value="1"/>
</dbReference>
<dbReference type="Gene3D" id="3.30.470.20">
    <property type="entry name" value="ATP-grasp fold, B domain"/>
    <property type="match status" value="1"/>
</dbReference>
<evidence type="ECO:0000256" key="1">
    <source>
        <dbReference type="ARBA" id="ARBA00001936"/>
    </source>
</evidence>
<keyword evidence="9" id="KW-0464">Manganese</keyword>
<keyword evidence="5" id="KW-0479">Metal-binding</keyword>
<dbReference type="FunFam" id="3.30.470.20:FF:000010">
    <property type="entry name" value="Glutathione synthetase"/>
    <property type="match status" value="1"/>
</dbReference>
<dbReference type="GO" id="GO:0046872">
    <property type="term" value="F:metal ion binding"/>
    <property type="evidence" value="ECO:0007669"/>
    <property type="project" value="UniProtKB-KW"/>
</dbReference>
<dbReference type="EMBL" id="PNCG01000009">
    <property type="protein sequence ID" value="TMP87237.1"/>
    <property type="molecule type" value="Genomic_DNA"/>
</dbReference>
<dbReference type="GO" id="GO:0005737">
    <property type="term" value="C:cytoplasm"/>
    <property type="evidence" value="ECO:0007669"/>
    <property type="project" value="TreeGrafter"/>
</dbReference>
<evidence type="ECO:0000256" key="6">
    <source>
        <dbReference type="ARBA" id="ARBA00022741"/>
    </source>
</evidence>
<dbReference type="Proteomes" id="UP000305874">
    <property type="component" value="Unassembled WGS sequence"/>
</dbReference>
<dbReference type="NCBIfam" id="TIGR01380">
    <property type="entry name" value="glut_syn"/>
    <property type="match status" value="1"/>
</dbReference>
<dbReference type="InterPro" id="IPR011761">
    <property type="entry name" value="ATP-grasp"/>
</dbReference>
<sequence>MAIKLGIISDPISGFNIKKDTGFAMMLEAEKRGYELYYMEMDDLFLRQGEAFAHAARAHVFDNAEKWYDLAPQQDIALGDLDIILMRKDPPFDTEYIYATYILERAELAGALVVNKPQSLRDANEKLYTAWFSEFTPDTLVTRSAKQIRAFLAEHGDIIMKPLDGMGGASIFRVKEDDANIGVIIETLTEHGKRYAMIQNYIPAIKDGDKRVLVVDGEVVPYCLARIPQKGETRGNLAAGGRGEVRPLTADERRIAETLAPTLKAKGLLFVGLDIIGDKLTEVNVTAPTCVKEIEAESNFSVTALFFDALERNLTTS</sequence>
<dbReference type="Pfam" id="PF02955">
    <property type="entry name" value="GSH-S_ATP"/>
    <property type="match status" value="1"/>
</dbReference>
<evidence type="ECO:0000259" key="12">
    <source>
        <dbReference type="PROSITE" id="PS50975"/>
    </source>
</evidence>
<dbReference type="AlphaFoldDB" id="A0A5S3Z6M1"/>
<evidence type="ECO:0000313" key="13">
    <source>
        <dbReference type="EMBL" id="TMP87237.1"/>
    </source>
</evidence>
<evidence type="ECO:0000256" key="4">
    <source>
        <dbReference type="ARBA" id="ARBA00022684"/>
    </source>
</evidence>
<accession>A0A5S3Z6M1</accession>
<dbReference type="SUPFAM" id="SSF56059">
    <property type="entry name" value="Glutathione synthetase ATP-binding domain-like"/>
    <property type="match status" value="1"/>
</dbReference>
<dbReference type="InterPro" id="IPR006284">
    <property type="entry name" value="Glut_synth_pro"/>
</dbReference>
<evidence type="ECO:0000256" key="11">
    <source>
        <dbReference type="HAMAP-Rule" id="MF_00162"/>
    </source>
</evidence>
<comment type="pathway">
    <text evidence="11">Sulfur metabolism; glutathione biosynthesis; glutathione from L-cysteine and L-glutamate: step 2/2.</text>
</comment>
<keyword evidence="6 11" id="KW-0547">Nucleotide-binding</keyword>
<proteinExistence type="inferred from homology"/>
<evidence type="ECO:0000256" key="10">
    <source>
        <dbReference type="ARBA" id="ARBA00050650"/>
    </source>
</evidence>
<dbReference type="PANTHER" id="PTHR21621:SF4">
    <property type="entry name" value="GLUTATHIONE SYNTHETASE"/>
    <property type="match status" value="1"/>
</dbReference>
<dbReference type="InterPro" id="IPR004218">
    <property type="entry name" value="GSHS_ATP-bd"/>
</dbReference>
<evidence type="ECO:0000313" key="14">
    <source>
        <dbReference type="Proteomes" id="UP000305874"/>
    </source>
</evidence>
<dbReference type="PANTHER" id="PTHR21621">
    <property type="entry name" value="RIBOSOMAL PROTEIN S6 MODIFICATION PROTEIN"/>
    <property type="match status" value="1"/>
</dbReference>
<comment type="cofactor">
    <cofactor evidence="2">
        <name>Mg(2+)</name>
        <dbReference type="ChEBI" id="CHEBI:18420"/>
    </cofactor>
</comment>
<dbReference type="HAMAP" id="MF_00162">
    <property type="entry name" value="GSH_S"/>
    <property type="match status" value="1"/>
</dbReference>
<comment type="caution">
    <text evidence="13">The sequence shown here is derived from an EMBL/GenBank/DDBJ whole genome shotgun (WGS) entry which is preliminary data.</text>
</comment>
<reference evidence="14" key="2">
    <citation type="submission" date="2019-06" db="EMBL/GenBank/DDBJ databases">
        <title>Co-occurence of chitin degradation, pigmentation and bioactivity in marine Pseudoalteromonas.</title>
        <authorList>
            <person name="Sonnenschein E.C."/>
            <person name="Bech P.K."/>
        </authorList>
    </citation>
    <scope>NUCLEOTIDE SEQUENCE [LARGE SCALE GENOMIC DNA]</scope>
    <source>
        <strain evidence="14">S2897</strain>
    </source>
</reference>
<dbReference type="RefSeq" id="WP_138547979.1">
    <property type="nucleotide sequence ID" value="NZ_PNCG01000009.1"/>
</dbReference>
<dbReference type="NCBIfam" id="NF003573">
    <property type="entry name" value="PRK05246.1"/>
    <property type="match status" value="1"/>
</dbReference>
<dbReference type="Gene3D" id="3.30.1490.20">
    <property type="entry name" value="ATP-grasp fold, A domain"/>
    <property type="match status" value="1"/>
</dbReference>
<keyword evidence="7 11" id="KW-0067">ATP-binding</keyword>
<feature type="domain" description="ATP-grasp" evidence="12">
    <location>
        <begin position="126"/>
        <end position="311"/>
    </location>
</feature>
<dbReference type="PROSITE" id="PS50975">
    <property type="entry name" value="ATP_GRASP"/>
    <property type="match status" value="1"/>
</dbReference>
<dbReference type="FunFam" id="3.40.50.20:FF:000009">
    <property type="entry name" value="Glutathione synthetase"/>
    <property type="match status" value="1"/>
</dbReference>
<dbReference type="Gene3D" id="3.40.50.20">
    <property type="match status" value="1"/>
</dbReference>
<dbReference type="InterPro" id="IPR016185">
    <property type="entry name" value="PreATP-grasp_dom_sf"/>
</dbReference>
<dbReference type="GO" id="GO:0005524">
    <property type="term" value="F:ATP binding"/>
    <property type="evidence" value="ECO:0007669"/>
    <property type="project" value="UniProtKB-UniRule"/>
</dbReference>
<dbReference type="EC" id="6.3.2.3" evidence="11"/>
<comment type="cofactor">
    <cofactor evidence="1">
        <name>Mn(2+)</name>
        <dbReference type="ChEBI" id="CHEBI:29035"/>
    </cofactor>
</comment>
<keyword evidence="8" id="KW-0460">Magnesium</keyword>
<dbReference type="InterPro" id="IPR004215">
    <property type="entry name" value="GSHS_N"/>
</dbReference>
<dbReference type="FunFam" id="3.30.1490.20:FF:000009">
    <property type="entry name" value="Glutathione synthetase"/>
    <property type="match status" value="1"/>
</dbReference>
<name>A0A5S3Z6M1_9GAMM</name>
<evidence type="ECO:0000256" key="7">
    <source>
        <dbReference type="ARBA" id="ARBA00022840"/>
    </source>
</evidence>
<dbReference type="InterPro" id="IPR013815">
    <property type="entry name" value="ATP_grasp_subdomain_1"/>
</dbReference>